<protein>
    <recommendedName>
        <fullName evidence="19">Exonuclease 1</fullName>
    </recommendedName>
</protein>
<dbReference type="FunFam" id="3.40.50.1010:FF:000002">
    <property type="entry name" value="Exonuclease 1, putative"/>
    <property type="match status" value="1"/>
</dbReference>
<dbReference type="InterPro" id="IPR036279">
    <property type="entry name" value="5-3_exonuclease_C_sf"/>
</dbReference>
<keyword evidence="7" id="KW-0378">Hydrolase</keyword>
<keyword evidence="4" id="KW-0540">Nuclease</keyword>
<comment type="similarity">
    <text evidence="3">Belongs to the XPG/RAD2 endonuclease family. EXO1 subfamily.</text>
</comment>
<dbReference type="PRINTS" id="PR00853">
    <property type="entry name" value="XPGRADSUPER"/>
</dbReference>
<sequence>MSGKAGYLDPLAFTLFATTTSDNFDSGKHLDDYSPNTNWPSGSCFYHLPNTPMHSSLLPLLKSIHKQCNLKKFEGKTLGVDAYGWLHRGTVSCAMELAMGKPTRKFVEFAMHRVRMLQHFGVIPFIIFDGDYLPSKAATEADREKRREQSRKAGMELLNAGKTSQAYLEFQKAVDVTPEMARQLIDELKKTGVQYIVAPYEADAQMVYLERKGIIDGILSEDSDLLVFGAKCLLTKLDQYGNCIEVNKADFSACKEITLTGWSDREFRTMAILSGCDYLASISNMGLKTAYRMVRKHKTIDKVLRMLQFDGKFHVPKTYLDQFRQAELTFLHQRVFCPRARRLVLHTIPEQPFDLDTMPFLGADVEPEIAQGVARGDLNPMTKKPIVTPTKGNMVISVDPWATPRPQVHQRSASSIDLKKGVSINTFFKKRTPLAELDINLFTGSPEQQDVLRRNSGPWIARPAPPTSVNRSSSTPQLPQSAPPANRAPVGRTNRSPTISEPRPQKRARLCADIETTTSPSKKVELGPSRFFNNAPEPSPSVSRNARSKKSKKQDFNIFSDGGIEEAMMSLANVDDEAPKGQKSGKKFAVFEEMVTARSEANAEAKSVTCSESQGTGMEVDESQGSAPGLSSSMSSPDSTQPPTPTASNNIPTSMEKLKEKFAFGGGPICTPKVANGLPAALPTPSSSIPRQSRIPIAVKTTPSSVPSISAFANRKPLTPLQRLGATANRSKPPMTPPMTPVISVKARSPRRSLLSRGNVSFPEVVDEKKKNVVDPTSIPLPEVDENEVKVLSKGTGSEDLIIHDSEDDEELSPCGGEEEVRSRFDFGRFVYAKA</sequence>
<dbReference type="Gene3D" id="3.40.50.1010">
    <property type="entry name" value="5'-nuclease"/>
    <property type="match status" value="1"/>
</dbReference>
<dbReference type="GO" id="GO:0017108">
    <property type="term" value="F:5'-flap endonuclease activity"/>
    <property type="evidence" value="ECO:0007669"/>
    <property type="project" value="TreeGrafter"/>
</dbReference>
<evidence type="ECO:0000259" key="16">
    <source>
        <dbReference type="SMART" id="SM00485"/>
    </source>
</evidence>
<proteinExistence type="inferred from homology"/>
<dbReference type="PANTHER" id="PTHR11081">
    <property type="entry name" value="FLAP ENDONUCLEASE FAMILY MEMBER"/>
    <property type="match status" value="1"/>
</dbReference>
<dbReference type="InterPro" id="IPR029060">
    <property type="entry name" value="PIN-like_dom_sf"/>
</dbReference>
<dbReference type="GO" id="GO:0005634">
    <property type="term" value="C:nucleus"/>
    <property type="evidence" value="ECO:0007669"/>
    <property type="project" value="UniProtKB-SubCell"/>
</dbReference>
<dbReference type="SMART" id="SM00485">
    <property type="entry name" value="XPGN"/>
    <property type="match status" value="1"/>
</dbReference>
<evidence type="ECO:0000256" key="14">
    <source>
        <dbReference type="SAM" id="MobiDB-lite"/>
    </source>
</evidence>
<keyword evidence="5" id="KW-0479">Metal-binding</keyword>
<evidence type="ECO:0000256" key="8">
    <source>
        <dbReference type="ARBA" id="ARBA00022839"/>
    </source>
</evidence>
<feature type="region of interest" description="Disordered" evidence="14">
    <location>
        <begin position="457"/>
        <end position="555"/>
    </location>
</feature>
<evidence type="ECO:0000313" key="17">
    <source>
        <dbReference type="EMBL" id="KAG4421411.1"/>
    </source>
</evidence>
<dbReference type="Gene3D" id="1.10.150.20">
    <property type="entry name" value="5' to 3' exonuclease, C-terminal subdomain"/>
    <property type="match status" value="1"/>
</dbReference>
<keyword evidence="6" id="KW-0227">DNA damage</keyword>
<dbReference type="Pfam" id="PF00752">
    <property type="entry name" value="XPG_N"/>
    <property type="match status" value="1"/>
</dbReference>
<feature type="domain" description="XPG N-terminal" evidence="16">
    <location>
        <begin position="55"/>
        <end position="150"/>
    </location>
</feature>
<dbReference type="SUPFAM" id="SSF47807">
    <property type="entry name" value="5' to 3' exonuclease, C-terminal subdomain"/>
    <property type="match status" value="1"/>
</dbReference>
<dbReference type="CDD" id="cd09857">
    <property type="entry name" value="PIN_EXO1"/>
    <property type="match status" value="1"/>
</dbReference>
<evidence type="ECO:0000256" key="6">
    <source>
        <dbReference type="ARBA" id="ARBA00022763"/>
    </source>
</evidence>
<evidence type="ECO:0000313" key="18">
    <source>
        <dbReference type="Proteomes" id="UP000664132"/>
    </source>
</evidence>
<dbReference type="InterPro" id="IPR008918">
    <property type="entry name" value="HhH2"/>
</dbReference>
<feature type="domain" description="XPG-I" evidence="15">
    <location>
        <begin position="189"/>
        <end position="259"/>
    </location>
</feature>
<dbReference type="GO" id="GO:0035312">
    <property type="term" value="F:5'-3' DNA exonuclease activity"/>
    <property type="evidence" value="ECO:0007669"/>
    <property type="project" value="InterPro"/>
</dbReference>
<dbReference type="PANTHER" id="PTHR11081:SF65">
    <property type="entry name" value="DNA DAMAGE-INDUCIBLE PROTEIN DIN7-RELATED"/>
    <property type="match status" value="1"/>
</dbReference>
<dbReference type="EMBL" id="JAFJYH010000066">
    <property type="protein sequence ID" value="KAG4421411.1"/>
    <property type="molecule type" value="Genomic_DNA"/>
</dbReference>
<evidence type="ECO:0000256" key="12">
    <source>
        <dbReference type="ARBA" id="ARBA00023204"/>
    </source>
</evidence>
<dbReference type="GO" id="GO:0006281">
    <property type="term" value="P:DNA repair"/>
    <property type="evidence" value="ECO:0007669"/>
    <property type="project" value="UniProtKB-KW"/>
</dbReference>
<evidence type="ECO:0000259" key="15">
    <source>
        <dbReference type="SMART" id="SM00484"/>
    </source>
</evidence>
<evidence type="ECO:0000256" key="5">
    <source>
        <dbReference type="ARBA" id="ARBA00022723"/>
    </source>
</evidence>
<name>A0A8H7TL45_9HELO</name>
<dbReference type="InterPro" id="IPR037315">
    <property type="entry name" value="EXO1_H3TH"/>
</dbReference>
<feature type="compositionally biased region" description="Polar residues" evidence="14">
    <location>
        <begin position="467"/>
        <end position="480"/>
    </location>
</feature>
<dbReference type="SMART" id="SM00279">
    <property type="entry name" value="HhH2"/>
    <property type="match status" value="1"/>
</dbReference>
<keyword evidence="13" id="KW-0539">Nucleus</keyword>
<dbReference type="AlphaFoldDB" id="A0A8H7TL45"/>
<dbReference type="Pfam" id="PF00867">
    <property type="entry name" value="XPG_I"/>
    <property type="match status" value="1"/>
</dbReference>
<keyword evidence="18" id="KW-1185">Reference proteome</keyword>
<dbReference type="SMART" id="SM00484">
    <property type="entry name" value="XPGI"/>
    <property type="match status" value="1"/>
</dbReference>
<dbReference type="PROSITE" id="PS00841">
    <property type="entry name" value="XPG_1"/>
    <property type="match status" value="1"/>
</dbReference>
<keyword evidence="9" id="KW-0460">Magnesium</keyword>
<comment type="subcellular location">
    <subcellularLocation>
        <location evidence="2">Nucleus</location>
    </subcellularLocation>
</comment>
<evidence type="ECO:0000256" key="1">
    <source>
        <dbReference type="ARBA" id="ARBA00001946"/>
    </source>
</evidence>
<evidence type="ECO:0000256" key="9">
    <source>
        <dbReference type="ARBA" id="ARBA00022842"/>
    </source>
</evidence>
<comment type="cofactor">
    <cofactor evidence="1">
        <name>Mg(2+)</name>
        <dbReference type="ChEBI" id="CHEBI:18420"/>
    </cofactor>
</comment>
<dbReference type="InterPro" id="IPR006084">
    <property type="entry name" value="XPG/Rad2"/>
</dbReference>
<feature type="region of interest" description="Disordered" evidence="14">
    <location>
        <begin position="601"/>
        <end position="651"/>
    </location>
</feature>
<keyword evidence="11" id="KW-0238">DNA-binding</keyword>
<keyword evidence="12" id="KW-0234">DNA repair</keyword>
<dbReference type="FunFam" id="1.10.150.20:FF:000011">
    <property type="entry name" value="exonuclease 1"/>
    <property type="match status" value="1"/>
</dbReference>
<dbReference type="InterPro" id="IPR019974">
    <property type="entry name" value="XPG_CS"/>
</dbReference>
<evidence type="ECO:0000256" key="7">
    <source>
        <dbReference type="ARBA" id="ARBA00022801"/>
    </source>
</evidence>
<dbReference type="CDD" id="cd09908">
    <property type="entry name" value="H3TH_EXO1"/>
    <property type="match status" value="1"/>
</dbReference>
<evidence type="ECO:0000256" key="13">
    <source>
        <dbReference type="ARBA" id="ARBA00023242"/>
    </source>
</evidence>
<dbReference type="SUPFAM" id="SSF88723">
    <property type="entry name" value="PIN domain-like"/>
    <property type="match status" value="1"/>
</dbReference>
<dbReference type="GO" id="GO:0046872">
    <property type="term" value="F:metal ion binding"/>
    <property type="evidence" value="ECO:0007669"/>
    <property type="project" value="UniProtKB-KW"/>
</dbReference>
<dbReference type="InterPro" id="IPR044752">
    <property type="entry name" value="PIN-like_EXO1"/>
</dbReference>
<evidence type="ECO:0000256" key="3">
    <source>
        <dbReference type="ARBA" id="ARBA00010563"/>
    </source>
</evidence>
<evidence type="ECO:0008006" key="19">
    <source>
        <dbReference type="Google" id="ProtNLM"/>
    </source>
</evidence>
<evidence type="ECO:0000256" key="2">
    <source>
        <dbReference type="ARBA" id="ARBA00004123"/>
    </source>
</evidence>
<accession>A0A8H7TL45</accession>
<dbReference type="InterPro" id="IPR006085">
    <property type="entry name" value="XPG_DNA_repair_N"/>
</dbReference>
<dbReference type="InterPro" id="IPR006086">
    <property type="entry name" value="XPG-I_dom"/>
</dbReference>
<evidence type="ECO:0000256" key="10">
    <source>
        <dbReference type="ARBA" id="ARBA00022881"/>
    </source>
</evidence>
<dbReference type="GO" id="GO:0003677">
    <property type="term" value="F:DNA binding"/>
    <property type="evidence" value="ECO:0007669"/>
    <property type="project" value="UniProtKB-KW"/>
</dbReference>
<evidence type="ECO:0000256" key="4">
    <source>
        <dbReference type="ARBA" id="ARBA00022722"/>
    </source>
</evidence>
<dbReference type="OrthoDB" id="26491at2759"/>
<keyword evidence="8" id="KW-0269">Exonuclease</keyword>
<feature type="compositionally biased region" description="Low complexity" evidence="14">
    <location>
        <begin position="623"/>
        <end position="639"/>
    </location>
</feature>
<gene>
    <name evidence="17" type="ORF">IFR04_005470</name>
</gene>
<keyword evidence="10" id="KW-0267">Excision nuclease</keyword>
<organism evidence="17 18">
    <name type="scientific">Cadophora malorum</name>
    <dbReference type="NCBI Taxonomy" id="108018"/>
    <lineage>
        <taxon>Eukaryota</taxon>
        <taxon>Fungi</taxon>
        <taxon>Dikarya</taxon>
        <taxon>Ascomycota</taxon>
        <taxon>Pezizomycotina</taxon>
        <taxon>Leotiomycetes</taxon>
        <taxon>Helotiales</taxon>
        <taxon>Ploettnerulaceae</taxon>
        <taxon>Cadophora</taxon>
    </lineage>
</organism>
<reference evidence="17" key="1">
    <citation type="submission" date="2021-02" db="EMBL/GenBank/DDBJ databases">
        <title>Genome sequence Cadophora malorum strain M34.</title>
        <authorList>
            <person name="Stefanovic E."/>
            <person name="Vu D."/>
            <person name="Scully C."/>
            <person name="Dijksterhuis J."/>
            <person name="Roader J."/>
            <person name="Houbraken J."/>
        </authorList>
    </citation>
    <scope>NUCLEOTIDE SEQUENCE</scope>
    <source>
        <strain evidence="17">M34</strain>
    </source>
</reference>
<evidence type="ECO:0000256" key="11">
    <source>
        <dbReference type="ARBA" id="ARBA00023125"/>
    </source>
</evidence>
<comment type="caution">
    <text evidence="17">The sequence shown here is derived from an EMBL/GenBank/DDBJ whole genome shotgun (WGS) entry which is preliminary data.</text>
</comment>
<dbReference type="Proteomes" id="UP000664132">
    <property type="component" value="Unassembled WGS sequence"/>
</dbReference>